<sequence length="604" mass="67964">MDFTAYEDINDNPPLTSLMRLFTPSPEHASGSSQNPITIKEEIRHVKEEVPEVSEFDVLSNSDTARSSGPKRTAQAEPETAPAKRPKVNAYNPKKGSKTNDDATYDQLTTDHQRISIVTENKEVKTVPLLCLRISQAIRPLNNNYVQKIIQQMKAGEWRHDEVIFIVVKAPNSDEFYDIVDGNHRYAAYMKFNTTQPPKFRFIDAMCSVYDSLSVDKLIHITTPTINSTFKLPYSLFRQATLARRYVKSNSLNIPENRANMRKFSNFMKTIMGPGCSAVVPLLCQISEEDWIKINNMFEFCDDNPLDSSNTDSAFWHVFIKAWHNNSDEAVEKIQSLSYMEASEVKKDLAAIPPKLLEILASRLPHNYKTHEEAINDLTDNSGMSAEAFLTMLIRINFFAGKPAVSWDVYKHRIRNRLSKTNGAVKYAADKAVDSYFEGASYIVTEDPSPSLIESFEGVCHEAFIVIIVNDPNAAPPNIGKKGPSASIQILLTTNLLPIPPNCKKIPVVTANAYLFHPVAVNERDIVQLARRTGCKLATCIQLENVPELAKLAPNFDRALLMKVSRNLADAVLKPCPFTEVVLCYNEELKSIVDEAYKKRHEKA</sequence>
<dbReference type="Proteomes" id="UP000492821">
    <property type="component" value="Unassembled WGS sequence"/>
</dbReference>
<reference evidence="2" key="1">
    <citation type="journal article" date="2013" name="Genetics">
        <title>The draft genome and transcriptome of Panagrellus redivivus are shaped by the harsh demands of a free-living lifestyle.</title>
        <authorList>
            <person name="Srinivasan J."/>
            <person name="Dillman A.R."/>
            <person name="Macchietto M.G."/>
            <person name="Heikkinen L."/>
            <person name="Lakso M."/>
            <person name="Fracchia K.M."/>
            <person name="Antoshechkin I."/>
            <person name="Mortazavi A."/>
            <person name="Wong G."/>
            <person name="Sternberg P.W."/>
        </authorList>
    </citation>
    <scope>NUCLEOTIDE SEQUENCE [LARGE SCALE GENOMIC DNA]</scope>
    <source>
        <strain evidence="2">MT8872</strain>
    </source>
</reference>
<proteinExistence type="predicted"/>
<keyword evidence="2" id="KW-1185">Reference proteome</keyword>
<feature type="compositionally biased region" description="Basic and acidic residues" evidence="1">
    <location>
        <begin position="39"/>
        <end position="50"/>
    </location>
</feature>
<dbReference type="InterPro" id="IPR036086">
    <property type="entry name" value="ParB/Sulfiredoxin_sf"/>
</dbReference>
<dbReference type="WBParaSite" id="Pan_g9187.t1">
    <property type="protein sequence ID" value="Pan_g9187.t1"/>
    <property type="gene ID" value="Pan_g9187"/>
</dbReference>
<evidence type="ECO:0000313" key="2">
    <source>
        <dbReference type="Proteomes" id="UP000492821"/>
    </source>
</evidence>
<evidence type="ECO:0000256" key="1">
    <source>
        <dbReference type="SAM" id="MobiDB-lite"/>
    </source>
</evidence>
<dbReference type="AlphaFoldDB" id="A0A7E4WBC9"/>
<protein>
    <submittedName>
        <fullName evidence="3">ParB domain-containing protein</fullName>
    </submittedName>
</protein>
<organism evidence="2 3">
    <name type="scientific">Panagrellus redivivus</name>
    <name type="common">Microworm</name>
    <dbReference type="NCBI Taxonomy" id="6233"/>
    <lineage>
        <taxon>Eukaryota</taxon>
        <taxon>Metazoa</taxon>
        <taxon>Ecdysozoa</taxon>
        <taxon>Nematoda</taxon>
        <taxon>Chromadorea</taxon>
        <taxon>Rhabditida</taxon>
        <taxon>Tylenchina</taxon>
        <taxon>Panagrolaimomorpha</taxon>
        <taxon>Panagrolaimoidea</taxon>
        <taxon>Panagrolaimidae</taxon>
        <taxon>Panagrellus</taxon>
    </lineage>
</organism>
<evidence type="ECO:0000313" key="3">
    <source>
        <dbReference type="WBParaSite" id="Pan_g9187.t1"/>
    </source>
</evidence>
<dbReference type="SUPFAM" id="SSF110849">
    <property type="entry name" value="ParB/Sulfiredoxin"/>
    <property type="match status" value="1"/>
</dbReference>
<name>A0A7E4WBC9_PANRE</name>
<reference evidence="3" key="2">
    <citation type="submission" date="2020-10" db="UniProtKB">
        <authorList>
            <consortium name="WormBaseParasite"/>
        </authorList>
    </citation>
    <scope>IDENTIFICATION</scope>
</reference>
<feature type="region of interest" description="Disordered" evidence="1">
    <location>
        <begin position="1"/>
        <end position="104"/>
    </location>
</feature>
<accession>A0A7E4WBC9</accession>